<dbReference type="GO" id="GO:0005948">
    <property type="term" value="C:acetolactate synthase complex"/>
    <property type="evidence" value="ECO:0007669"/>
    <property type="project" value="UniProtKB-ARBA"/>
</dbReference>
<dbReference type="NCBIfam" id="NF005058">
    <property type="entry name" value="PRK06466.1"/>
    <property type="match status" value="1"/>
</dbReference>
<evidence type="ECO:0000256" key="3">
    <source>
        <dbReference type="ARBA" id="ARBA00007812"/>
    </source>
</evidence>
<evidence type="ECO:0000256" key="9">
    <source>
        <dbReference type="ARBA" id="ARBA00022827"/>
    </source>
</evidence>
<dbReference type="FunFam" id="3.40.50.970:FF:000016">
    <property type="entry name" value="Acetolactate synthase"/>
    <property type="match status" value="1"/>
</dbReference>
<dbReference type="EC" id="2.2.1.6" evidence="14"/>
<dbReference type="InterPro" id="IPR039368">
    <property type="entry name" value="AHAS_TPP"/>
</dbReference>
<dbReference type="GO" id="GO:0003984">
    <property type="term" value="F:acetolactate synthase activity"/>
    <property type="evidence" value="ECO:0007669"/>
    <property type="project" value="UniProtKB-EC"/>
</dbReference>
<evidence type="ECO:0000256" key="1">
    <source>
        <dbReference type="ARBA" id="ARBA00004974"/>
    </source>
</evidence>
<dbReference type="EMBL" id="JACYNN010000003">
    <property type="protein sequence ID" value="MBD8105978.1"/>
    <property type="molecule type" value="Genomic_DNA"/>
</dbReference>
<dbReference type="Pfam" id="PF00205">
    <property type="entry name" value="TPP_enzyme_M"/>
    <property type="match status" value="1"/>
</dbReference>
<comment type="cofactor">
    <cofactor evidence="14">
        <name>thiamine diphosphate</name>
        <dbReference type="ChEBI" id="CHEBI:58937"/>
    </cofactor>
    <text evidence="14">Binds 1 thiamine pyrophosphate per subunit.</text>
</comment>
<comment type="subunit">
    <text evidence="4">Dimer of large and small chains.</text>
</comment>
<dbReference type="SUPFAM" id="SSF52467">
    <property type="entry name" value="DHS-like NAD/FAD-binding domain"/>
    <property type="match status" value="1"/>
</dbReference>
<evidence type="ECO:0000256" key="13">
    <source>
        <dbReference type="ARBA" id="ARBA00048670"/>
    </source>
</evidence>
<dbReference type="CDD" id="cd07035">
    <property type="entry name" value="TPP_PYR_POX_like"/>
    <property type="match status" value="1"/>
</dbReference>
<dbReference type="InterPro" id="IPR029061">
    <property type="entry name" value="THDP-binding"/>
</dbReference>
<comment type="similarity">
    <text evidence="3 14">Belongs to the TPP enzyme family.</text>
</comment>
<dbReference type="SUPFAM" id="SSF52518">
    <property type="entry name" value="Thiamin diphosphate-binding fold (THDP-binding)"/>
    <property type="match status" value="2"/>
</dbReference>
<evidence type="ECO:0000256" key="5">
    <source>
        <dbReference type="ARBA" id="ARBA00022605"/>
    </source>
</evidence>
<proteinExistence type="inferred from homology"/>
<feature type="domain" description="Thiamine pyrophosphate enzyme central" evidence="15">
    <location>
        <begin position="196"/>
        <end position="331"/>
    </location>
</feature>
<evidence type="ECO:0000259" key="15">
    <source>
        <dbReference type="Pfam" id="PF00205"/>
    </source>
</evidence>
<dbReference type="EMBL" id="QGAC01000007">
    <property type="protein sequence ID" value="TKJ91271.1"/>
    <property type="molecule type" value="Genomic_DNA"/>
</dbReference>
<keyword evidence="11 14" id="KW-0786">Thiamine pyrophosphate</keyword>
<evidence type="ECO:0000256" key="7">
    <source>
        <dbReference type="ARBA" id="ARBA00022679"/>
    </source>
</evidence>
<dbReference type="AlphaFoldDB" id="A0A354A6E8"/>
<comment type="pathway">
    <text evidence="1 14">Amino-acid biosynthesis; L-isoleucine biosynthesis; L-isoleucine from 2-oxobutanoate: step 1/4.</text>
</comment>
<dbReference type="FunFam" id="3.40.50.970:FF:000007">
    <property type="entry name" value="Acetolactate synthase"/>
    <property type="match status" value="1"/>
</dbReference>
<evidence type="ECO:0000256" key="4">
    <source>
        <dbReference type="ARBA" id="ARBA00011744"/>
    </source>
</evidence>
<evidence type="ECO:0000256" key="12">
    <source>
        <dbReference type="ARBA" id="ARBA00023304"/>
    </source>
</evidence>
<dbReference type="Gene3D" id="3.40.50.1220">
    <property type="entry name" value="TPP-binding domain"/>
    <property type="match status" value="1"/>
</dbReference>
<dbReference type="InterPro" id="IPR000399">
    <property type="entry name" value="TPP-bd_CS"/>
</dbReference>
<evidence type="ECO:0000259" key="17">
    <source>
        <dbReference type="Pfam" id="PF02776"/>
    </source>
</evidence>
<feature type="domain" description="Thiamine pyrophosphate enzyme N-terminal TPP-binding" evidence="17">
    <location>
        <begin position="5"/>
        <end position="119"/>
    </location>
</feature>
<name>A0A354A6E8_9GAMM</name>
<evidence type="ECO:0000256" key="2">
    <source>
        <dbReference type="ARBA" id="ARBA00005025"/>
    </source>
</evidence>
<reference evidence="18 21" key="2">
    <citation type="journal article" date="2020" name="FEMS Microbiol. Ecol.">
        <title>Temporal dynamics of bacterial communities during seed development and maturation.</title>
        <authorList>
            <person name="Chesneau G."/>
            <person name="Torres-Cortes G."/>
            <person name="Briand M."/>
            <person name="Darrasse A."/>
            <person name="Preveaux A."/>
            <person name="Marais C."/>
            <person name="Jacques M.A."/>
            <person name="Shade A."/>
            <person name="Barret M."/>
        </authorList>
    </citation>
    <scope>NUCLEOTIDE SEQUENCE [LARGE SCALE GENOMIC DNA]</scope>
    <source>
        <strain evidence="18 21">CFBP13732</strain>
    </source>
</reference>
<dbReference type="InterPro" id="IPR029035">
    <property type="entry name" value="DHS-like_NAD/FAD-binding_dom"/>
</dbReference>
<dbReference type="InterPro" id="IPR012000">
    <property type="entry name" value="Thiamin_PyroP_enz_cen_dom"/>
</dbReference>
<dbReference type="UniPathway" id="UPA00047">
    <property type="reaction ID" value="UER00055"/>
</dbReference>
<organism evidence="19 20">
    <name type="scientific">Erwinia persicina</name>
    <dbReference type="NCBI Taxonomy" id="55211"/>
    <lineage>
        <taxon>Bacteria</taxon>
        <taxon>Pseudomonadati</taxon>
        <taxon>Pseudomonadota</taxon>
        <taxon>Gammaproteobacteria</taxon>
        <taxon>Enterobacterales</taxon>
        <taxon>Erwiniaceae</taxon>
        <taxon>Erwinia</taxon>
    </lineage>
</organism>
<evidence type="ECO:0000256" key="11">
    <source>
        <dbReference type="ARBA" id="ARBA00023052"/>
    </source>
</evidence>
<dbReference type="PANTHER" id="PTHR18968:SF13">
    <property type="entry name" value="ACETOLACTATE SYNTHASE CATALYTIC SUBUNIT, MITOCHONDRIAL"/>
    <property type="match status" value="1"/>
</dbReference>
<sequence>MEMLSGAEMVVRSLIDQGVKHVFGYPGGAVLDIYDALQTVGGVDHILVRHEQGAVHMADGYARATGDVGVVLVTSGPGATNAITGIATAYMDSIPMVVLSGQVMSSLIGYDAFQECDMVGISRPVVKHSFMVKRVEDIPTIMKKAFWLAASGRPGPVVVDLPKDMMSPANKLPYVWPDEVSMRSYNPTTQGHKGQIKRALQTLLAGKKPVIYAGGGVINAACHEELRQLAETLNIPVTTSLMGLGAFPGTHRQCVGMLGMHGTYEANMTMHHSDVIFAVGVRFDDRTTNNLAKYCPNATILHIDIDPTSISKTVSADVPIVGDAKQVLQQMLELLAQSDVKQDYDSVRDWWQNIDQWRSRQCLEFDRTSDKIKPQAVIETICRLTHGDAYVTSDVGQHQMFAALYYQFDKPRRWINSGGLGTMGFGLPAALGVKLALPQETVVCVTGDGSIQMNIQELSTALQYGIPVLVLNLNNRFLGMVKQWQDMIYSGRHSQSYMESLPDFVRLAEAYGHVGISISRPDELEAKLTEALAHLAKERLVFVDVNVDGTEHVYPMHIRGGGMDEMWLSKTERT</sequence>
<dbReference type="GO" id="GO:0009099">
    <property type="term" value="P:L-valine biosynthetic process"/>
    <property type="evidence" value="ECO:0007669"/>
    <property type="project" value="UniProtKB-UniPathway"/>
</dbReference>
<dbReference type="PANTHER" id="PTHR18968">
    <property type="entry name" value="THIAMINE PYROPHOSPHATE ENZYMES"/>
    <property type="match status" value="1"/>
</dbReference>
<comment type="cofactor">
    <cofactor evidence="14">
        <name>Mg(2+)</name>
        <dbReference type="ChEBI" id="CHEBI:18420"/>
    </cofactor>
    <text evidence="14">Binds 1 Mg(2+) ion per subunit.</text>
</comment>
<dbReference type="InterPro" id="IPR011766">
    <property type="entry name" value="TPP_enzyme_TPP-bd"/>
</dbReference>
<dbReference type="UniPathway" id="UPA00049">
    <property type="reaction ID" value="UER00059"/>
</dbReference>
<gene>
    <name evidence="18" type="primary">ilvI</name>
    <name evidence="19" type="ORF">EpCFBP13511_08840</name>
    <name evidence="18" type="ORF">IFT93_05995</name>
</gene>
<evidence type="ECO:0000313" key="21">
    <source>
        <dbReference type="Proteomes" id="UP000661012"/>
    </source>
</evidence>
<keyword evidence="7 14" id="KW-0808">Transferase</keyword>
<dbReference type="PROSITE" id="PS00187">
    <property type="entry name" value="TPP_ENZYMES"/>
    <property type="match status" value="1"/>
</dbReference>
<evidence type="ECO:0000313" key="19">
    <source>
        <dbReference type="EMBL" id="TKJ91271.1"/>
    </source>
</evidence>
<dbReference type="RefSeq" id="WP_118664637.1">
    <property type="nucleotide sequence ID" value="NZ_CP022725.1"/>
</dbReference>
<keyword evidence="10 14" id="KW-0460">Magnesium</keyword>
<dbReference type="Pfam" id="PF02776">
    <property type="entry name" value="TPP_enzyme_N"/>
    <property type="match status" value="1"/>
</dbReference>
<dbReference type="NCBIfam" id="NF006525">
    <property type="entry name" value="PRK08979.1"/>
    <property type="match status" value="1"/>
</dbReference>
<comment type="catalytic activity">
    <reaction evidence="13 14">
        <text>2 pyruvate + H(+) = (2S)-2-acetolactate + CO2</text>
        <dbReference type="Rhea" id="RHEA:25249"/>
        <dbReference type="ChEBI" id="CHEBI:15361"/>
        <dbReference type="ChEBI" id="CHEBI:15378"/>
        <dbReference type="ChEBI" id="CHEBI:16526"/>
        <dbReference type="ChEBI" id="CHEBI:58476"/>
        <dbReference type="EC" id="2.2.1.6"/>
    </reaction>
</comment>
<dbReference type="OrthoDB" id="9785953at2"/>
<comment type="pathway">
    <text evidence="2 14">Amino-acid biosynthesis; L-valine biosynthesis; L-valine from pyruvate: step 1/4.</text>
</comment>
<evidence type="ECO:0000256" key="6">
    <source>
        <dbReference type="ARBA" id="ARBA00022630"/>
    </source>
</evidence>
<evidence type="ECO:0000313" key="18">
    <source>
        <dbReference type="EMBL" id="MBD8105978.1"/>
    </source>
</evidence>
<keyword evidence="6" id="KW-0285">Flavoprotein</keyword>
<evidence type="ECO:0000256" key="10">
    <source>
        <dbReference type="ARBA" id="ARBA00022842"/>
    </source>
</evidence>
<keyword evidence="21" id="KW-1185">Reference proteome</keyword>
<accession>A0A354A6E8</accession>
<dbReference type="GO" id="GO:0030976">
    <property type="term" value="F:thiamine pyrophosphate binding"/>
    <property type="evidence" value="ECO:0007669"/>
    <property type="project" value="UniProtKB-UniRule"/>
</dbReference>
<dbReference type="Proteomes" id="UP000306393">
    <property type="component" value="Unassembled WGS sequence"/>
</dbReference>
<evidence type="ECO:0000256" key="14">
    <source>
        <dbReference type="RuleBase" id="RU003591"/>
    </source>
</evidence>
<dbReference type="GO" id="GO:0009097">
    <property type="term" value="P:isoleucine biosynthetic process"/>
    <property type="evidence" value="ECO:0007669"/>
    <property type="project" value="UniProtKB-UniPathway"/>
</dbReference>
<protein>
    <recommendedName>
        <fullName evidence="14">Acetolactate synthase</fullName>
        <ecNumber evidence="14">2.2.1.6</ecNumber>
    </recommendedName>
</protein>
<keyword evidence="12 14" id="KW-0100">Branched-chain amino acid biosynthesis</keyword>
<dbReference type="CDD" id="cd02015">
    <property type="entry name" value="TPP_AHAS"/>
    <property type="match status" value="1"/>
</dbReference>
<dbReference type="STRING" id="1219360.GCA_001571305_03459"/>
<dbReference type="InterPro" id="IPR012001">
    <property type="entry name" value="Thiamin_PyroP_enz_TPP-bd_dom"/>
</dbReference>
<dbReference type="FunFam" id="3.40.50.1220:FF:000008">
    <property type="entry name" value="Acetolactate synthase"/>
    <property type="match status" value="1"/>
</dbReference>
<dbReference type="KEGG" id="epe:CI789_14950"/>
<feature type="domain" description="Thiamine pyrophosphate enzyme TPP-binding" evidence="16">
    <location>
        <begin position="394"/>
        <end position="545"/>
    </location>
</feature>
<dbReference type="InterPro" id="IPR012846">
    <property type="entry name" value="Acetolactate_synth_lsu"/>
</dbReference>
<dbReference type="GO" id="GO:0050660">
    <property type="term" value="F:flavin adenine dinucleotide binding"/>
    <property type="evidence" value="ECO:0007669"/>
    <property type="project" value="InterPro"/>
</dbReference>
<evidence type="ECO:0000259" key="16">
    <source>
        <dbReference type="Pfam" id="PF02775"/>
    </source>
</evidence>
<comment type="caution">
    <text evidence="19">The sequence shown here is derived from an EMBL/GenBank/DDBJ whole genome shotgun (WGS) entry which is preliminary data.</text>
</comment>
<dbReference type="Proteomes" id="UP000661012">
    <property type="component" value="Unassembled WGS sequence"/>
</dbReference>
<dbReference type="GeneID" id="67478110"/>
<keyword evidence="5 14" id="KW-0028">Amino-acid biosynthesis</keyword>
<dbReference type="Gene3D" id="3.40.50.970">
    <property type="match status" value="2"/>
</dbReference>
<evidence type="ECO:0000256" key="8">
    <source>
        <dbReference type="ARBA" id="ARBA00022723"/>
    </source>
</evidence>
<dbReference type="NCBIfam" id="NF005936">
    <property type="entry name" value="PRK07979.1"/>
    <property type="match status" value="1"/>
</dbReference>
<dbReference type="NCBIfam" id="TIGR00118">
    <property type="entry name" value="acolac_lg"/>
    <property type="match status" value="1"/>
</dbReference>
<dbReference type="InterPro" id="IPR045229">
    <property type="entry name" value="TPP_enz"/>
</dbReference>
<keyword evidence="8 14" id="KW-0479">Metal-binding</keyword>
<dbReference type="GO" id="GO:0000287">
    <property type="term" value="F:magnesium ion binding"/>
    <property type="evidence" value="ECO:0007669"/>
    <property type="project" value="UniProtKB-UniRule"/>
</dbReference>
<dbReference type="Pfam" id="PF02775">
    <property type="entry name" value="TPP_enzyme_C"/>
    <property type="match status" value="1"/>
</dbReference>
<reference evidence="19 20" key="1">
    <citation type="journal article" date="2019" name="Sci. Rep.">
        <title>Differences in resource use lead to coexistence of seed-transmitted microbial populations.</title>
        <authorList>
            <person name="Torres-Cortes G."/>
            <person name="Garcia B.J."/>
            <person name="Compant S."/>
            <person name="Rezki S."/>
            <person name="Jones P."/>
            <person name="Preveaux A."/>
            <person name="Briand M."/>
            <person name="Roulet A."/>
            <person name="Bouchez O."/>
            <person name="Jacobson D."/>
            <person name="Barret M."/>
        </authorList>
    </citation>
    <scope>NUCLEOTIDE SEQUENCE [LARGE SCALE GENOMIC DNA]</scope>
    <source>
        <strain evidence="19 20">CFBP13511</strain>
    </source>
</reference>
<keyword evidence="9" id="KW-0274">FAD</keyword>
<evidence type="ECO:0000313" key="20">
    <source>
        <dbReference type="Proteomes" id="UP000306393"/>
    </source>
</evidence>